<dbReference type="GeneID" id="25563407"/>
<evidence type="ECO:0000313" key="1">
    <source>
        <dbReference type="EMBL" id="KNC47400.1"/>
    </source>
</evidence>
<dbReference type="Proteomes" id="UP000054408">
    <property type="component" value="Unassembled WGS sequence"/>
</dbReference>
<proteinExistence type="predicted"/>
<sequence>MGEADPALPVMDTLPHPACMAWPLVPRPSLVLLPGDRGSTAAPIRYHVSGLDAWADVASAPLAAVVVALAKALPRIVPGATLVTAAPLVVLALPKLKSKEEAPLCDSGTDALAAAAKARSMIRARRVTEWLAEWLTSELLGRLVVCSVCGGHSSSSQLAADGNAWHATCLHCGSRSSITLPVTD</sequence>
<organism evidence="1 2">
    <name type="scientific">Thecamonas trahens ATCC 50062</name>
    <dbReference type="NCBI Taxonomy" id="461836"/>
    <lineage>
        <taxon>Eukaryota</taxon>
        <taxon>Apusozoa</taxon>
        <taxon>Apusomonadida</taxon>
        <taxon>Apusomonadidae</taxon>
        <taxon>Thecamonas</taxon>
    </lineage>
</organism>
<accession>A0A0L0D5B9</accession>
<name>A0A0L0D5B9_THETB</name>
<protein>
    <submittedName>
        <fullName evidence="1">Uncharacterized protein</fullName>
    </submittedName>
</protein>
<gene>
    <name evidence="1" type="ORF">AMSG_03834</name>
</gene>
<evidence type="ECO:0000313" key="2">
    <source>
        <dbReference type="Proteomes" id="UP000054408"/>
    </source>
</evidence>
<dbReference type="EMBL" id="GL349446">
    <property type="protein sequence ID" value="KNC47400.1"/>
    <property type="molecule type" value="Genomic_DNA"/>
</dbReference>
<dbReference type="RefSeq" id="XP_013759738.1">
    <property type="nucleotide sequence ID" value="XM_013904284.1"/>
</dbReference>
<dbReference type="AlphaFoldDB" id="A0A0L0D5B9"/>
<reference evidence="1 2" key="1">
    <citation type="submission" date="2010-05" db="EMBL/GenBank/DDBJ databases">
        <title>The Genome Sequence of Thecamonas trahens ATCC 50062.</title>
        <authorList>
            <consortium name="The Broad Institute Genome Sequencing Platform"/>
            <person name="Russ C."/>
            <person name="Cuomo C."/>
            <person name="Shea T."/>
            <person name="Young S.K."/>
            <person name="Zeng Q."/>
            <person name="Koehrsen M."/>
            <person name="Haas B."/>
            <person name="Borodovsky M."/>
            <person name="Guigo R."/>
            <person name="Alvarado L."/>
            <person name="Berlin A."/>
            <person name="Bochicchio J."/>
            <person name="Borenstein D."/>
            <person name="Chapman S."/>
            <person name="Chen Z."/>
            <person name="Freedman E."/>
            <person name="Gellesch M."/>
            <person name="Goldberg J."/>
            <person name="Griggs A."/>
            <person name="Gujja S."/>
            <person name="Heilman E."/>
            <person name="Heiman D."/>
            <person name="Hepburn T."/>
            <person name="Howarth C."/>
            <person name="Jen D."/>
            <person name="Larson L."/>
            <person name="Mehta T."/>
            <person name="Park D."/>
            <person name="Pearson M."/>
            <person name="Roberts A."/>
            <person name="Saif S."/>
            <person name="Shenoy N."/>
            <person name="Sisk P."/>
            <person name="Stolte C."/>
            <person name="Sykes S."/>
            <person name="Thomson T."/>
            <person name="Walk T."/>
            <person name="White J."/>
            <person name="Yandava C."/>
            <person name="Burger G."/>
            <person name="Gray M.W."/>
            <person name="Holland P.W.H."/>
            <person name="King N."/>
            <person name="Lang F.B.F."/>
            <person name="Roger A.J."/>
            <person name="Ruiz-Trillo I."/>
            <person name="Lander E."/>
            <person name="Nusbaum C."/>
        </authorList>
    </citation>
    <scope>NUCLEOTIDE SEQUENCE [LARGE SCALE GENOMIC DNA]</scope>
    <source>
        <strain evidence="1 2">ATCC 50062</strain>
    </source>
</reference>
<keyword evidence="2" id="KW-1185">Reference proteome</keyword>